<dbReference type="Pfam" id="PF05002">
    <property type="entry name" value="SGS"/>
    <property type="match status" value="1"/>
</dbReference>
<name>A0A7G2C8J4_9TRYP</name>
<dbReference type="GO" id="GO:0051087">
    <property type="term" value="F:protein-folding chaperone binding"/>
    <property type="evidence" value="ECO:0007669"/>
    <property type="project" value="InterPro"/>
</dbReference>
<dbReference type="VEuPathDB" id="TriTrypDB:ADEAN_000259000"/>
<dbReference type="InterPro" id="IPR007699">
    <property type="entry name" value="SGS_dom"/>
</dbReference>
<evidence type="ECO:0000259" key="1">
    <source>
        <dbReference type="PROSITE" id="PS51048"/>
    </source>
</evidence>
<sequence>MSNARMEWFQSGDILSFTFYVKDRKDTDVVVNKTSTSFDITIQLGDDGREYHYSVDPLYAALSDQAPKVVVKPMKVELTLYKAVSYQWPALEAPGGVAPAVTHSTVAAPPPIPHEIKYPNSKGKDWSAIKVEDEEEKPEGENALNELFKKIYGDGSAEQRRAMIKSYTESGGTVLSTNWDEVAKNKVDVQPPKGMEPKKVNE</sequence>
<proteinExistence type="predicted"/>
<dbReference type="OrthoDB" id="1898560at2759"/>
<accession>A0A7G2C8J4</accession>
<evidence type="ECO:0000313" key="4">
    <source>
        <dbReference type="Proteomes" id="UP000515908"/>
    </source>
</evidence>
<dbReference type="PANTHER" id="PTHR45862">
    <property type="entry name" value="PROTEIN SGT1 HOMOLOG"/>
    <property type="match status" value="1"/>
</dbReference>
<dbReference type="AlphaFoldDB" id="A0A7G2C8J4"/>
<dbReference type="PROSITE" id="PS51048">
    <property type="entry name" value="SGS"/>
    <property type="match status" value="1"/>
</dbReference>
<dbReference type="Proteomes" id="UP000515908">
    <property type="component" value="Chromosome 04"/>
</dbReference>
<dbReference type="Gene3D" id="2.60.40.790">
    <property type="match status" value="1"/>
</dbReference>
<feature type="domain" description="CS" evidence="2">
    <location>
        <begin position="1"/>
        <end position="92"/>
    </location>
</feature>
<evidence type="ECO:0000259" key="2">
    <source>
        <dbReference type="PROSITE" id="PS51203"/>
    </source>
</evidence>
<dbReference type="Pfam" id="PF04969">
    <property type="entry name" value="CS"/>
    <property type="match status" value="1"/>
</dbReference>
<dbReference type="SUPFAM" id="SSF49764">
    <property type="entry name" value="HSP20-like chaperones"/>
    <property type="match status" value="1"/>
</dbReference>
<dbReference type="InterPro" id="IPR007052">
    <property type="entry name" value="CS_dom"/>
</dbReference>
<dbReference type="InterPro" id="IPR044563">
    <property type="entry name" value="Sgt1-like"/>
</dbReference>
<gene>
    <name evidence="3" type="ORF">ADEAN_000259000</name>
</gene>
<evidence type="ECO:0000313" key="3">
    <source>
        <dbReference type="EMBL" id="CAD2215137.1"/>
    </source>
</evidence>
<dbReference type="PROSITE" id="PS51203">
    <property type="entry name" value="CS"/>
    <property type="match status" value="1"/>
</dbReference>
<dbReference type="EMBL" id="LR877148">
    <property type="protein sequence ID" value="CAD2215137.1"/>
    <property type="molecule type" value="Genomic_DNA"/>
</dbReference>
<reference evidence="3 4" key="1">
    <citation type="submission" date="2020-08" db="EMBL/GenBank/DDBJ databases">
        <authorList>
            <person name="Newling K."/>
            <person name="Davey J."/>
            <person name="Forrester S."/>
        </authorList>
    </citation>
    <scope>NUCLEOTIDE SEQUENCE [LARGE SCALE GENOMIC DNA]</scope>
    <source>
        <strain evidence="4">Crithidia deanei Carvalho (ATCC PRA-265)</strain>
    </source>
</reference>
<dbReference type="InterPro" id="IPR008978">
    <property type="entry name" value="HSP20-like_chaperone"/>
</dbReference>
<protein>
    <submittedName>
        <fullName evidence="3">CS domain/SGS domain containing protein, putative</fullName>
    </submittedName>
</protein>
<organism evidence="3 4">
    <name type="scientific">Angomonas deanei</name>
    <dbReference type="NCBI Taxonomy" id="59799"/>
    <lineage>
        <taxon>Eukaryota</taxon>
        <taxon>Discoba</taxon>
        <taxon>Euglenozoa</taxon>
        <taxon>Kinetoplastea</taxon>
        <taxon>Metakinetoplastina</taxon>
        <taxon>Trypanosomatida</taxon>
        <taxon>Trypanosomatidae</taxon>
        <taxon>Strigomonadinae</taxon>
        <taxon>Angomonas</taxon>
    </lineage>
</organism>
<dbReference type="FunFam" id="2.60.40.790:FF:000081">
    <property type="entry name" value="Phosphatase-like protein, putative"/>
    <property type="match status" value="1"/>
</dbReference>
<dbReference type="CDD" id="cd06466">
    <property type="entry name" value="p23_CS_SGT1_like"/>
    <property type="match status" value="1"/>
</dbReference>
<keyword evidence="4" id="KW-1185">Reference proteome</keyword>
<feature type="domain" description="SGS" evidence="1">
    <location>
        <begin position="115"/>
        <end position="202"/>
    </location>
</feature>